<comment type="caution">
    <text evidence="2">The sequence shown here is derived from an EMBL/GenBank/DDBJ whole genome shotgun (WGS) entry which is preliminary data.</text>
</comment>
<reference evidence="2 3" key="1">
    <citation type="submission" date="2018-10" db="EMBL/GenBank/DDBJ databases">
        <authorList>
            <person name="Ekblom R."/>
            <person name="Jareborg N."/>
        </authorList>
    </citation>
    <scope>NUCLEOTIDE SEQUENCE [LARGE SCALE GENOMIC DNA]</scope>
    <source>
        <tissue evidence="2">Muscle</tissue>
    </source>
</reference>
<dbReference type="EMBL" id="CYRY02000273">
    <property type="protein sequence ID" value="VCW49284.1"/>
    <property type="molecule type" value="Genomic_DNA"/>
</dbReference>
<name>A0A9X9PSS9_GULGU</name>
<proteinExistence type="predicted"/>
<evidence type="ECO:0000313" key="2">
    <source>
        <dbReference type="EMBL" id="VCW49284.1"/>
    </source>
</evidence>
<gene>
    <name evidence="2" type="ORF">BN2614_LOCUS1</name>
</gene>
<feature type="non-terminal residue" evidence="2">
    <location>
        <position position="61"/>
    </location>
</feature>
<feature type="region of interest" description="Disordered" evidence="1">
    <location>
        <begin position="1"/>
        <end position="61"/>
    </location>
</feature>
<dbReference type="Proteomes" id="UP000269945">
    <property type="component" value="Unassembled WGS sequence"/>
</dbReference>
<organism evidence="2 3">
    <name type="scientific">Gulo gulo</name>
    <name type="common">Wolverine</name>
    <name type="synonym">Gluton</name>
    <dbReference type="NCBI Taxonomy" id="48420"/>
    <lineage>
        <taxon>Eukaryota</taxon>
        <taxon>Metazoa</taxon>
        <taxon>Chordata</taxon>
        <taxon>Craniata</taxon>
        <taxon>Vertebrata</taxon>
        <taxon>Euteleostomi</taxon>
        <taxon>Mammalia</taxon>
        <taxon>Eutheria</taxon>
        <taxon>Laurasiatheria</taxon>
        <taxon>Carnivora</taxon>
        <taxon>Caniformia</taxon>
        <taxon>Musteloidea</taxon>
        <taxon>Mustelidae</taxon>
        <taxon>Guloninae</taxon>
        <taxon>Gulo</taxon>
    </lineage>
</organism>
<keyword evidence="3" id="KW-1185">Reference proteome</keyword>
<evidence type="ECO:0000313" key="3">
    <source>
        <dbReference type="Proteomes" id="UP000269945"/>
    </source>
</evidence>
<feature type="compositionally biased region" description="Basic and acidic residues" evidence="1">
    <location>
        <begin position="9"/>
        <end position="18"/>
    </location>
</feature>
<dbReference type="AlphaFoldDB" id="A0A9X9PSS9"/>
<accession>A0A9X9PSS9</accession>
<sequence length="61" mass="6682">MSQVPGPRLSEEDVEPRCGRRPQASMLASQWPGEAARPTQRPGCSQYHQGHTSCQEPPLPA</sequence>
<feature type="compositionally biased region" description="Polar residues" evidence="1">
    <location>
        <begin position="42"/>
        <end position="55"/>
    </location>
</feature>
<evidence type="ECO:0000256" key="1">
    <source>
        <dbReference type="SAM" id="MobiDB-lite"/>
    </source>
</evidence>
<protein>
    <submittedName>
        <fullName evidence="2">Uncharacterized protein</fullName>
    </submittedName>
</protein>